<dbReference type="EMBL" id="MYFO01000014">
    <property type="protein sequence ID" value="TFE87304.1"/>
    <property type="molecule type" value="Genomic_DNA"/>
</dbReference>
<dbReference type="InterPro" id="IPR013486">
    <property type="entry name" value="SpoIID/LytB"/>
</dbReference>
<name>A0A4Y8Q0S6_9BACL</name>
<feature type="signal peptide" evidence="1">
    <location>
        <begin position="1"/>
        <end position="34"/>
    </location>
</feature>
<gene>
    <name evidence="3" type="ORF">B5M42_12720</name>
</gene>
<evidence type="ECO:0000313" key="3">
    <source>
        <dbReference type="EMBL" id="TFE87304.1"/>
    </source>
</evidence>
<feature type="chain" id="PRO_5021325332" description="SPOR domain-containing protein" evidence="1">
    <location>
        <begin position="35"/>
        <end position="732"/>
    </location>
</feature>
<comment type="caution">
    <text evidence="3">The sequence shown here is derived from an EMBL/GenBank/DDBJ whole genome shotgun (WGS) entry which is preliminary data.</text>
</comment>
<evidence type="ECO:0000259" key="2">
    <source>
        <dbReference type="PROSITE" id="PS51724"/>
    </source>
</evidence>
<keyword evidence="1" id="KW-0732">Signal</keyword>
<organism evidence="3 4">
    <name type="scientific">Paenibacillus athensensis</name>
    <dbReference type="NCBI Taxonomy" id="1967502"/>
    <lineage>
        <taxon>Bacteria</taxon>
        <taxon>Bacillati</taxon>
        <taxon>Bacillota</taxon>
        <taxon>Bacilli</taxon>
        <taxon>Bacillales</taxon>
        <taxon>Paenibacillaceae</taxon>
        <taxon>Paenibacillus</taxon>
    </lineage>
</organism>
<dbReference type="InterPro" id="IPR013693">
    <property type="entry name" value="SpoIID/LytB_N"/>
</dbReference>
<dbReference type="NCBIfam" id="TIGR02669">
    <property type="entry name" value="SpoIID_LytB"/>
    <property type="match status" value="1"/>
</dbReference>
<feature type="domain" description="SPOR" evidence="2">
    <location>
        <begin position="171"/>
        <end position="252"/>
    </location>
</feature>
<dbReference type="Pfam" id="PF05036">
    <property type="entry name" value="SPOR"/>
    <property type="match status" value="1"/>
</dbReference>
<dbReference type="GO" id="GO:0042834">
    <property type="term" value="F:peptidoglycan binding"/>
    <property type="evidence" value="ECO:0007669"/>
    <property type="project" value="InterPro"/>
</dbReference>
<evidence type="ECO:0000313" key="4">
    <source>
        <dbReference type="Proteomes" id="UP000298246"/>
    </source>
</evidence>
<accession>A0A4Y8Q0S6</accession>
<dbReference type="RefSeq" id="WP_134753378.1">
    <property type="nucleotide sequence ID" value="NZ_MYFO02000002.1"/>
</dbReference>
<dbReference type="PANTHER" id="PTHR30032">
    <property type="entry name" value="N-ACETYLMURAMOYL-L-ALANINE AMIDASE-RELATED"/>
    <property type="match status" value="1"/>
</dbReference>
<dbReference type="InterPro" id="IPR007730">
    <property type="entry name" value="SPOR-like_dom"/>
</dbReference>
<proteinExistence type="predicted"/>
<dbReference type="OrthoDB" id="9794671at2"/>
<sequence>MPLKTWLPRKSAAFAAAFALIAGTLPAAAPVAHAAHWDTIRVALLMNASKYTLIEPAVTLTASAGLTIGVENGGVFAPLATIAGPAVVRGSLDAYSVMLLETADFAAAKSLYAKLATLPNDGYILSRSKAGKLLYQVYYGSFGSREEADSFKTQALLDPAVASLAQGGALAAISGPLHLAVATYATEAQAQAQIASLALAGLPAELALQLDATGKPVYSVWLGSVSTPQELAALKQQAAPLLQGLPLPQADTSAPYVLRRADVTASASATDAAVAHYAAGGGGQKTLFRTQMGGIAVKEHFARAYRGDLELSAFNNRLALINVLPFEQYLYGVVSSELSASWPSEALKAQAVAARTYAIRQGNKYQIANVTDTTLDQAYNGLSREFDAAVQAVDATKDEVLVDQSGTLITPFYSSNAGGTTADPSEVWGTPIPYLKSVPSPDDGATAGKLPWYRVSLADGRSGYVRSDYLKSTGQKNAAGQLIYESTEAGVNVRPAPYVDNTSNASIYQLSAKERVTVTGQETESNAYSWIRGPYTAAELAAKLSSSGVDLSGGLKTLEVSKRGPSGRVIELKANGQVVKTSNPDALRTLLGSLPSTRFEIEGSGSYTNNAASADTGAAGAAASGVAVASRDASVKAGGDTLFVLSGSGDPPTARKTADLTVLGANGAAQAPVQPPVQTPGGASGQTFVFKGTGFGHGLGMSQWGARGYAELGYDYTRILQAYYYGVTIVKE</sequence>
<protein>
    <recommendedName>
        <fullName evidence="2">SPOR domain-containing protein</fullName>
    </recommendedName>
</protein>
<reference evidence="3 4" key="1">
    <citation type="submission" date="2017-03" db="EMBL/GenBank/DDBJ databases">
        <title>Isolation of Levoglucosan Utilizing Bacteria.</title>
        <authorList>
            <person name="Arya A.S."/>
        </authorList>
    </citation>
    <scope>NUCLEOTIDE SEQUENCE [LARGE SCALE GENOMIC DNA]</scope>
    <source>
        <strain evidence="3 4">MEC069</strain>
    </source>
</reference>
<dbReference type="AlphaFoldDB" id="A0A4Y8Q0S6"/>
<dbReference type="PANTHER" id="PTHR30032:SF4">
    <property type="entry name" value="AMIDASE ENHANCER"/>
    <property type="match status" value="1"/>
</dbReference>
<feature type="domain" description="SPOR" evidence="2">
    <location>
        <begin position="89"/>
        <end position="169"/>
    </location>
</feature>
<dbReference type="Pfam" id="PF08486">
    <property type="entry name" value="SpoIID"/>
    <property type="match status" value="1"/>
</dbReference>
<dbReference type="GO" id="GO:0030288">
    <property type="term" value="C:outer membrane-bounded periplasmic space"/>
    <property type="evidence" value="ECO:0007669"/>
    <property type="project" value="TreeGrafter"/>
</dbReference>
<dbReference type="PROSITE" id="PS51724">
    <property type="entry name" value="SPOR"/>
    <property type="match status" value="2"/>
</dbReference>
<dbReference type="InterPro" id="IPR051922">
    <property type="entry name" value="Bact_Sporulation_Assoc"/>
</dbReference>
<dbReference type="Proteomes" id="UP000298246">
    <property type="component" value="Unassembled WGS sequence"/>
</dbReference>
<dbReference type="GO" id="GO:0030435">
    <property type="term" value="P:sporulation resulting in formation of a cellular spore"/>
    <property type="evidence" value="ECO:0007669"/>
    <property type="project" value="InterPro"/>
</dbReference>
<keyword evidence="4" id="KW-1185">Reference proteome</keyword>
<evidence type="ECO:0000256" key="1">
    <source>
        <dbReference type="SAM" id="SignalP"/>
    </source>
</evidence>